<reference evidence="1" key="1">
    <citation type="submission" date="2022-12" db="EMBL/GenBank/DDBJ databases">
        <authorList>
            <person name="Petersen C."/>
        </authorList>
    </citation>
    <scope>NUCLEOTIDE SEQUENCE</scope>
    <source>
        <strain evidence="1">IBT 17660</strain>
    </source>
</reference>
<dbReference type="AlphaFoldDB" id="A0A9W9X122"/>
<organism evidence="1 2">
    <name type="scientific">Penicillium desertorum</name>
    <dbReference type="NCBI Taxonomy" id="1303715"/>
    <lineage>
        <taxon>Eukaryota</taxon>
        <taxon>Fungi</taxon>
        <taxon>Dikarya</taxon>
        <taxon>Ascomycota</taxon>
        <taxon>Pezizomycotina</taxon>
        <taxon>Eurotiomycetes</taxon>
        <taxon>Eurotiomycetidae</taxon>
        <taxon>Eurotiales</taxon>
        <taxon>Aspergillaceae</taxon>
        <taxon>Penicillium</taxon>
    </lineage>
</organism>
<protein>
    <submittedName>
        <fullName evidence="1">Uncharacterized protein</fullName>
    </submittedName>
</protein>
<accession>A0A9W9X122</accession>
<keyword evidence="2" id="KW-1185">Reference proteome</keyword>
<gene>
    <name evidence="1" type="ORF">N7530_005998</name>
</gene>
<dbReference type="Proteomes" id="UP001147760">
    <property type="component" value="Unassembled WGS sequence"/>
</dbReference>
<dbReference type="OrthoDB" id="4772757at2759"/>
<name>A0A9W9X122_9EURO</name>
<dbReference type="EMBL" id="JAPWDO010000003">
    <property type="protein sequence ID" value="KAJ5480489.1"/>
    <property type="molecule type" value="Genomic_DNA"/>
</dbReference>
<evidence type="ECO:0000313" key="1">
    <source>
        <dbReference type="EMBL" id="KAJ5480489.1"/>
    </source>
</evidence>
<reference evidence="1" key="2">
    <citation type="journal article" date="2023" name="IMA Fungus">
        <title>Comparative genomic study of the Penicillium genus elucidates a diverse pangenome and 15 lateral gene transfer events.</title>
        <authorList>
            <person name="Petersen C."/>
            <person name="Sorensen T."/>
            <person name="Nielsen M.R."/>
            <person name="Sondergaard T.E."/>
            <person name="Sorensen J.L."/>
            <person name="Fitzpatrick D.A."/>
            <person name="Frisvad J.C."/>
            <person name="Nielsen K.L."/>
        </authorList>
    </citation>
    <scope>NUCLEOTIDE SEQUENCE</scope>
    <source>
        <strain evidence="1">IBT 17660</strain>
    </source>
</reference>
<proteinExistence type="predicted"/>
<evidence type="ECO:0000313" key="2">
    <source>
        <dbReference type="Proteomes" id="UP001147760"/>
    </source>
</evidence>
<sequence length="93" mass="10672">MPTHRVLTLLCFSIRPLTLDRKGYSYEQDNLVDICLGLIEIVATEDDNRQTNLTVRIAIFAIQIYLLEPTLSRGLLDKAKLEEFLLARFAAIY</sequence>
<comment type="caution">
    <text evidence="1">The sequence shown here is derived from an EMBL/GenBank/DDBJ whole genome shotgun (WGS) entry which is preliminary data.</text>
</comment>